<dbReference type="STRING" id="35525.A0A162Q8R8"/>
<dbReference type="PANTHER" id="PTHR13341">
    <property type="entry name" value="MIR-INTERACTING SAPOSIN-LIKE PROTEIN"/>
    <property type="match status" value="1"/>
</dbReference>
<evidence type="ECO:0000256" key="3">
    <source>
        <dbReference type="SAM" id="SignalP"/>
    </source>
</evidence>
<dbReference type="Pfam" id="PF11938">
    <property type="entry name" value="DUF3456"/>
    <property type="match status" value="1"/>
</dbReference>
<keyword evidence="6" id="KW-1185">Reference proteome</keyword>
<evidence type="ECO:0000256" key="2">
    <source>
        <dbReference type="SAM" id="MobiDB-lite"/>
    </source>
</evidence>
<feature type="compositionally biased region" description="Acidic residues" evidence="2">
    <location>
        <begin position="195"/>
        <end position="215"/>
    </location>
</feature>
<evidence type="ECO:0000259" key="4">
    <source>
        <dbReference type="Pfam" id="PF11938"/>
    </source>
</evidence>
<dbReference type="OrthoDB" id="192915at2759"/>
<evidence type="ECO:0000313" key="5">
    <source>
        <dbReference type="EMBL" id="KZS19464.1"/>
    </source>
</evidence>
<feature type="signal peptide" evidence="3">
    <location>
        <begin position="1"/>
        <end position="20"/>
    </location>
</feature>
<feature type="chain" id="PRO_5007838506" evidence="3">
    <location>
        <begin position="21"/>
        <end position="215"/>
    </location>
</feature>
<dbReference type="Proteomes" id="UP000076858">
    <property type="component" value="Unassembled WGS sequence"/>
</dbReference>
<keyword evidence="3" id="KW-0732">Signal</keyword>
<gene>
    <name evidence="5" type="ORF">APZ42_014095</name>
</gene>
<dbReference type="EMBL" id="LRGB01000380">
    <property type="protein sequence ID" value="KZS19464.1"/>
    <property type="molecule type" value="Genomic_DNA"/>
</dbReference>
<feature type="domain" description="DUF3456" evidence="4">
    <location>
        <begin position="43"/>
        <end position="189"/>
    </location>
</feature>
<organism evidence="5 6">
    <name type="scientific">Daphnia magna</name>
    <dbReference type="NCBI Taxonomy" id="35525"/>
    <lineage>
        <taxon>Eukaryota</taxon>
        <taxon>Metazoa</taxon>
        <taxon>Ecdysozoa</taxon>
        <taxon>Arthropoda</taxon>
        <taxon>Crustacea</taxon>
        <taxon>Branchiopoda</taxon>
        <taxon>Diplostraca</taxon>
        <taxon>Cladocera</taxon>
        <taxon>Anomopoda</taxon>
        <taxon>Daphniidae</taxon>
        <taxon>Daphnia</taxon>
    </lineage>
</organism>
<protein>
    <submittedName>
        <fullName evidence="5">Protein canopy</fullName>
    </submittedName>
</protein>
<sequence length="215" mass="24036">MNLVSVTCFVFTFMVVLTSANEPNDYTNGNFAVPDVPKREILRCMVCKALVDEVEIAVDKVDPHKKVDMGSFRLDGQGNVKQNLVPYARSELFLSEVMDKVCPMFRNYVVASYKATGIPTLLRIETPDGKGMNPEMSNVNIVPNPEINEQLSSYCQSLVEEFEDEIVSMFAKSEKQLHEKLCVAVAEVCPKDAVPDADDSSSESSDDFDFDREEL</sequence>
<comment type="similarity">
    <text evidence="1">Belongs to the canopy family.</text>
</comment>
<evidence type="ECO:0000256" key="1">
    <source>
        <dbReference type="ARBA" id="ARBA00007285"/>
    </source>
</evidence>
<comment type="caution">
    <text evidence="5">The sequence shown here is derived from an EMBL/GenBank/DDBJ whole genome shotgun (WGS) entry which is preliminary data.</text>
</comment>
<evidence type="ECO:0000313" key="6">
    <source>
        <dbReference type="Proteomes" id="UP000076858"/>
    </source>
</evidence>
<feature type="region of interest" description="Disordered" evidence="2">
    <location>
        <begin position="193"/>
        <end position="215"/>
    </location>
</feature>
<name>A0A162Q8R8_9CRUS</name>
<dbReference type="GO" id="GO:0005783">
    <property type="term" value="C:endoplasmic reticulum"/>
    <property type="evidence" value="ECO:0007669"/>
    <property type="project" value="TreeGrafter"/>
</dbReference>
<dbReference type="InterPro" id="IPR042415">
    <property type="entry name" value="CNPY"/>
</dbReference>
<dbReference type="AlphaFoldDB" id="A0A162Q8R8"/>
<reference evidence="5 6" key="1">
    <citation type="submission" date="2016-03" db="EMBL/GenBank/DDBJ databases">
        <title>EvidentialGene: Evidence-directed Construction of Genes on Genomes.</title>
        <authorList>
            <person name="Gilbert D.G."/>
            <person name="Choi J.-H."/>
            <person name="Mockaitis K."/>
            <person name="Colbourne J."/>
            <person name="Pfrender M."/>
        </authorList>
    </citation>
    <scope>NUCLEOTIDE SEQUENCE [LARGE SCALE GENOMIC DNA]</scope>
    <source>
        <strain evidence="5 6">Xinb3</strain>
        <tissue evidence="5">Complete organism</tissue>
    </source>
</reference>
<accession>A0A162Q8R8</accession>
<dbReference type="InterPro" id="IPR021852">
    <property type="entry name" value="DUF3456"/>
</dbReference>
<proteinExistence type="inferred from homology"/>
<dbReference type="PANTHER" id="PTHR13341:SF2">
    <property type="entry name" value="PROTEIN SEELE"/>
    <property type="match status" value="1"/>
</dbReference>